<reference evidence="1 2" key="1">
    <citation type="submission" date="2015-03" db="EMBL/GenBank/DDBJ databases">
        <authorList>
            <consortium name="Pathogen Informatics"/>
        </authorList>
    </citation>
    <scope>NUCLEOTIDE SEQUENCE [LARGE SCALE GENOMIC DNA]</scope>
    <source>
        <strain evidence="1 2">3476</strain>
    </source>
</reference>
<name>A0A655CW09_SALET</name>
<organism evidence="1 2">
    <name type="scientific">Salmonella enterica subsp. enterica serovar Bovismorbificans</name>
    <dbReference type="NCBI Taxonomy" id="58097"/>
    <lineage>
        <taxon>Bacteria</taxon>
        <taxon>Pseudomonadati</taxon>
        <taxon>Pseudomonadota</taxon>
        <taxon>Gammaproteobacteria</taxon>
        <taxon>Enterobacterales</taxon>
        <taxon>Enterobacteriaceae</taxon>
        <taxon>Salmonella</taxon>
    </lineage>
</organism>
<accession>A0A655CW09</accession>
<protein>
    <submittedName>
        <fullName evidence="1">Uncharacterized protein</fullName>
    </submittedName>
</protein>
<dbReference type="Proteomes" id="UP000039541">
    <property type="component" value="Unassembled WGS sequence"/>
</dbReference>
<evidence type="ECO:0000313" key="2">
    <source>
        <dbReference type="Proteomes" id="UP000039541"/>
    </source>
</evidence>
<sequence length="82" mass="9207">MTIAARFPGTAQGDGLQDRHIIFNNRRLPHHNTGGMVEHNPAANFRCRVNIHLKRDRNLILQEDSQRAATFIPQPVTNAVGL</sequence>
<dbReference type="EMBL" id="CQPC01000030">
    <property type="protein sequence ID" value="CNU31831.1"/>
    <property type="molecule type" value="Genomic_DNA"/>
</dbReference>
<gene>
    <name evidence="1" type="ORF">ERS008202_02455</name>
</gene>
<proteinExistence type="predicted"/>
<evidence type="ECO:0000313" key="1">
    <source>
        <dbReference type="EMBL" id="CNU31831.1"/>
    </source>
</evidence>
<dbReference type="AlphaFoldDB" id="A0A655CW09"/>